<gene>
    <name evidence="2" type="ORF">RCOM_1686540</name>
</gene>
<feature type="domain" description="RNase H type-1" evidence="1">
    <location>
        <begin position="9"/>
        <end position="59"/>
    </location>
</feature>
<proteinExistence type="predicted"/>
<dbReference type="InterPro" id="IPR002156">
    <property type="entry name" value="RNaseH_domain"/>
</dbReference>
<dbReference type="InParanoid" id="B9RCB3"/>
<dbReference type="EMBL" id="EQ973774">
    <property type="protein sequence ID" value="EEF51184.1"/>
    <property type="molecule type" value="Genomic_DNA"/>
</dbReference>
<evidence type="ECO:0000259" key="1">
    <source>
        <dbReference type="Pfam" id="PF13456"/>
    </source>
</evidence>
<accession>B9RCB3</accession>
<dbReference type="AlphaFoldDB" id="B9RCB3"/>
<dbReference type="InterPro" id="IPR036397">
    <property type="entry name" value="RNaseH_sf"/>
</dbReference>
<dbReference type="GO" id="GO:0004523">
    <property type="term" value="F:RNA-DNA hybrid ribonuclease activity"/>
    <property type="evidence" value="ECO:0007669"/>
    <property type="project" value="InterPro"/>
</dbReference>
<evidence type="ECO:0000313" key="3">
    <source>
        <dbReference type="Proteomes" id="UP000008311"/>
    </source>
</evidence>
<dbReference type="SUPFAM" id="SSF53098">
    <property type="entry name" value="Ribonuclease H-like"/>
    <property type="match status" value="1"/>
</dbReference>
<dbReference type="Proteomes" id="UP000008311">
    <property type="component" value="Unassembled WGS sequence"/>
</dbReference>
<keyword evidence="3" id="KW-1185">Reference proteome</keyword>
<dbReference type="GO" id="GO:0003676">
    <property type="term" value="F:nucleic acid binding"/>
    <property type="evidence" value="ECO:0007669"/>
    <property type="project" value="InterPro"/>
</dbReference>
<name>B9RCB3_RICCO</name>
<dbReference type="Pfam" id="PF13456">
    <property type="entry name" value="RVT_3"/>
    <property type="match status" value="1"/>
</dbReference>
<dbReference type="InterPro" id="IPR012337">
    <property type="entry name" value="RNaseH-like_sf"/>
</dbReference>
<reference evidence="3" key="1">
    <citation type="journal article" date="2010" name="Nat. Biotechnol.">
        <title>Draft genome sequence of the oilseed species Ricinus communis.</title>
        <authorList>
            <person name="Chan A.P."/>
            <person name="Crabtree J."/>
            <person name="Zhao Q."/>
            <person name="Lorenzi H."/>
            <person name="Orvis J."/>
            <person name="Puiu D."/>
            <person name="Melake-Berhan A."/>
            <person name="Jones K.M."/>
            <person name="Redman J."/>
            <person name="Chen G."/>
            <person name="Cahoon E.B."/>
            <person name="Gedil M."/>
            <person name="Stanke M."/>
            <person name="Haas B.J."/>
            <person name="Wortman J.R."/>
            <person name="Fraser-Liggett C.M."/>
            <person name="Ravel J."/>
            <person name="Rabinowicz P.D."/>
        </authorList>
    </citation>
    <scope>NUCLEOTIDE SEQUENCE [LARGE SCALE GENOMIC DNA]</scope>
    <source>
        <strain evidence="3">cv. Hale</strain>
    </source>
</reference>
<dbReference type="Gene3D" id="3.30.420.10">
    <property type="entry name" value="Ribonuclease H-like superfamily/Ribonuclease H"/>
    <property type="match status" value="1"/>
</dbReference>
<evidence type="ECO:0000313" key="2">
    <source>
        <dbReference type="EMBL" id="EEF51184.1"/>
    </source>
</evidence>
<organism evidence="2 3">
    <name type="scientific">Ricinus communis</name>
    <name type="common">Castor bean</name>
    <dbReference type="NCBI Taxonomy" id="3988"/>
    <lineage>
        <taxon>Eukaryota</taxon>
        <taxon>Viridiplantae</taxon>
        <taxon>Streptophyta</taxon>
        <taxon>Embryophyta</taxon>
        <taxon>Tracheophyta</taxon>
        <taxon>Spermatophyta</taxon>
        <taxon>Magnoliopsida</taxon>
        <taxon>eudicotyledons</taxon>
        <taxon>Gunneridae</taxon>
        <taxon>Pentapetalae</taxon>
        <taxon>rosids</taxon>
        <taxon>fabids</taxon>
        <taxon>Malpighiales</taxon>
        <taxon>Euphorbiaceae</taxon>
        <taxon>Acalyphoideae</taxon>
        <taxon>Acalypheae</taxon>
        <taxon>Ricinus</taxon>
    </lineage>
</organism>
<sequence length="88" mass="9680">MTYKLSRESWSADVAEAQAIFFAMQTAKDMGITNAIFESDSLHVISILNNDDQCLSEIAARGRSSIVKGTTWLIYWQKACILDSSGSA</sequence>
<protein>
    <recommendedName>
        <fullName evidence="1">RNase H type-1 domain-containing protein</fullName>
    </recommendedName>
</protein>